<dbReference type="RefSeq" id="WP_082184636.1">
    <property type="nucleotide sequence ID" value="NZ_CP048632.1"/>
</dbReference>
<evidence type="ECO:0000313" key="7">
    <source>
        <dbReference type="EMBL" id="QIB37552.1"/>
    </source>
</evidence>
<dbReference type="PANTHER" id="PTHR43557">
    <property type="entry name" value="APOPTOSIS-INDUCING FACTOR 1"/>
    <property type="match status" value="1"/>
</dbReference>
<feature type="domain" description="FAD/NAD(P)-binding" evidence="5">
    <location>
        <begin position="4"/>
        <end position="301"/>
    </location>
</feature>
<evidence type="ECO:0000256" key="4">
    <source>
        <dbReference type="ARBA" id="ARBA00023002"/>
    </source>
</evidence>
<evidence type="ECO:0000256" key="1">
    <source>
        <dbReference type="ARBA" id="ARBA00001974"/>
    </source>
</evidence>
<dbReference type="AlphaFoldDB" id="A0A7L5BFE1"/>
<evidence type="ECO:0000259" key="5">
    <source>
        <dbReference type="Pfam" id="PF07992"/>
    </source>
</evidence>
<evidence type="ECO:0000259" key="6">
    <source>
        <dbReference type="Pfam" id="PF14759"/>
    </source>
</evidence>
<comment type="cofactor">
    <cofactor evidence="1">
        <name>FAD</name>
        <dbReference type="ChEBI" id="CHEBI:57692"/>
    </cofactor>
</comment>
<proteinExistence type="predicted"/>
<dbReference type="InterPro" id="IPR028202">
    <property type="entry name" value="Reductase_C"/>
</dbReference>
<reference evidence="7 8" key="1">
    <citation type="submission" date="2020-02" db="EMBL/GenBank/DDBJ databases">
        <title>Plant-Promoting Endophytic Bacterium Rhizobium oryzihabitans sp. nov., Isolated from the Root of Rice.</title>
        <authorList>
            <person name="zhao J."/>
            <person name="Zhang G."/>
        </authorList>
    </citation>
    <scope>NUCLEOTIDE SEQUENCE [LARGE SCALE GENOMIC DNA]</scope>
    <source>
        <strain evidence="7 8">M15</strain>
    </source>
</reference>
<dbReference type="KEGG" id="roy:G3A56_05745"/>
<dbReference type="EMBL" id="CP048632">
    <property type="protein sequence ID" value="QIB37552.1"/>
    <property type="molecule type" value="Genomic_DNA"/>
</dbReference>
<keyword evidence="2" id="KW-0285">Flavoprotein</keyword>
<dbReference type="PRINTS" id="PR00368">
    <property type="entry name" value="FADPNR"/>
</dbReference>
<gene>
    <name evidence="7" type="ORF">G3A56_05745</name>
</gene>
<dbReference type="Pfam" id="PF07992">
    <property type="entry name" value="Pyr_redox_2"/>
    <property type="match status" value="1"/>
</dbReference>
<evidence type="ECO:0000256" key="2">
    <source>
        <dbReference type="ARBA" id="ARBA00022630"/>
    </source>
</evidence>
<dbReference type="Gene3D" id="3.50.50.60">
    <property type="entry name" value="FAD/NAD(P)-binding domain"/>
    <property type="match status" value="2"/>
</dbReference>
<dbReference type="PRINTS" id="PR00411">
    <property type="entry name" value="PNDRDTASEI"/>
</dbReference>
<dbReference type="InterPro" id="IPR023753">
    <property type="entry name" value="FAD/NAD-binding_dom"/>
</dbReference>
<dbReference type="GO" id="GO:0016651">
    <property type="term" value="F:oxidoreductase activity, acting on NAD(P)H"/>
    <property type="evidence" value="ECO:0007669"/>
    <property type="project" value="TreeGrafter"/>
</dbReference>
<organism evidence="7 8">
    <name type="scientific">Rhizobium oryzihabitans</name>
    <dbReference type="NCBI Taxonomy" id="2267833"/>
    <lineage>
        <taxon>Bacteria</taxon>
        <taxon>Pseudomonadati</taxon>
        <taxon>Pseudomonadota</taxon>
        <taxon>Alphaproteobacteria</taxon>
        <taxon>Hyphomicrobiales</taxon>
        <taxon>Rhizobiaceae</taxon>
        <taxon>Rhizobium/Agrobacterium group</taxon>
        <taxon>Rhizobium</taxon>
    </lineage>
</organism>
<dbReference type="PANTHER" id="PTHR43557:SF2">
    <property type="entry name" value="RIESKE DOMAIN-CONTAINING PROTEIN-RELATED"/>
    <property type="match status" value="1"/>
</dbReference>
<accession>A0A7L5BFE1</accession>
<dbReference type="Pfam" id="PF14759">
    <property type="entry name" value="Reductase_C"/>
    <property type="match status" value="1"/>
</dbReference>
<evidence type="ECO:0000313" key="8">
    <source>
        <dbReference type="Proteomes" id="UP000464865"/>
    </source>
</evidence>
<keyword evidence="3" id="KW-0274">FAD</keyword>
<dbReference type="SUPFAM" id="SSF55424">
    <property type="entry name" value="FAD/NAD-linked reductases, dimerisation (C-terminal) domain"/>
    <property type="match status" value="1"/>
</dbReference>
<evidence type="ECO:0000256" key="3">
    <source>
        <dbReference type="ARBA" id="ARBA00022827"/>
    </source>
</evidence>
<dbReference type="Proteomes" id="UP000464865">
    <property type="component" value="Chromosome M15-11"/>
</dbReference>
<keyword evidence="4" id="KW-0560">Oxidoreductase</keyword>
<dbReference type="Gene3D" id="3.30.390.30">
    <property type="match status" value="1"/>
</dbReference>
<dbReference type="InterPro" id="IPR050446">
    <property type="entry name" value="FAD-oxidoreductase/Apoptosis"/>
</dbReference>
<feature type="domain" description="Reductase C-terminal" evidence="6">
    <location>
        <begin position="320"/>
        <end position="403"/>
    </location>
</feature>
<keyword evidence="8" id="KW-1185">Reference proteome</keyword>
<dbReference type="GO" id="GO:0005737">
    <property type="term" value="C:cytoplasm"/>
    <property type="evidence" value="ECO:0007669"/>
    <property type="project" value="TreeGrafter"/>
</dbReference>
<name>A0A7L5BFE1_9HYPH</name>
<dbReference type="SUPFAM" id="SSF51905">
    <property type="entry name" value="FAD/NAD(P)-binding domain"/>
    <property type="match status" value="2"/>
</dbReference>
<dbReference type="InterPro" id="IPR036188">
    <property type="entry name" value="FAD/NAD-bd_sf"/>
</dbReference>
<protein>
    <submittedName>
        <fullName evidence="7">FAD-dependent oxidoreductase</fullName>
    </submittedName>
</protein>
<sequence>MTGRLVIVGAGQAAFALAAKLRALKDERPITIIGSEDAHPYQRPPLSKKYLLGEMSFDRLMFRPVEWYAENNVDIRLSTWVEEIDGAAKSLRMQDGSTLSYDRLVLATGASPRLLPASIGGDLEGVLTVRDKRDADRLMEEMKPGRRLLVIGGGYIGLEAAAVARKLGLDVTLIEMADRILQRVAAPETADIMRGIHQANGVAIREKTGLVRLVGMDGRVAAAELSDGSTLDVDFVIVGIGVTPNDRLARESGLDVGNGILVDEYTRSSDKDIHAVGDCALLPWRGQHVRIESVQNAVDQAEAAAHVLAGTEIAYDAKPWFWSDQYEVKLQIAGFNLGYDETVLRPGAREGSWSVWYFRDGRFVAVDAVNDAKAYVSGKKLLDTGAEPDRTILADPSADLKLLLS</sequence>
<dbReference type="InterPro" id="IPR016156">
    <property type="entry name" value="FAD/NAD-linked_Rdtase_dimer_sf"/>
</dbReference>